<feature type="compositionally biased region" description="Low complexity" evidence="1">
    <location>
        <begin position="95"/>
        <end position="108"/>
    </location>
</feature>
<feature type="compositionally biased region" description="Polar residues" evidence="1">
    <location>
        <begin position="997"/>
        <end position="1018"/>
    </location>
</feature>
<proteinExistence type="predicted"/>
<feature type="region of interest" description="Disordered" evidence="1">
    <location>
        <begin position="399"/>
        <end position="486"/>
    </location>
</feature>
<dbReference type="OrthoDB" id="2384350at2759"/>
<organism evidence="3 4">
    <name type="scientific">Botrytis galanthina</name>
    <dbReference type="NCBI Taxonomy" id="278940"/>
    <lineage>
        <taxon>Eukaryota</taxon>
        <taxon>Fungi</taxon>
        <taxon>Dikarya</taxon>
        <taxon>Ascomycota</taxon>
        <taxon>Pezizomycotina</taxon>
        <taxon>Leotiomycetes</taxon>
        <taxon>Helotiales</taxon>
        <taxon>Sclerotiniaceae</taxon>
        <taxon>Botrytis</taxon>
    </lineage>
</organism>
<dbReference type="Proteomes" id="UP000308671">
    <property type="component" value="Unassembled WGS sequence"/>
</dbReference>
<dbReference type="PRINTS" id="PR00929">
    <property type="entry name" value="ATHOOK"/>
</dbReference>
<keyword evidence="4" id="KW-1185">Reference proteome</keyword>
<dbReference type="GO" id="GO:0000278">
    <property type="term" value="P:mitotic cell cycle"/>
    <property type="evidence" value="ECO:0007669"/>
    <property type="project" value="TreeGrafter"/>
</dbReference>
<feature type="region of interest" description="Disordered" evidence="1">
    <location>
        <begin position="22"/>
        <end position="45"/>
    </location>
</feature>
<feature type="compositionally biased region" description="Acidic residues" evidence="1">
    <location>
        <begin position="789"/>
        <end position="818"/>
    </location>
</feature>
<feature type="compositionally biased region" description="Basic and acidic residues" evidence="1">
    <location>
        <begin position="22"/>
        <end position="33"/>
    </location>
</feature>
<feature type="region of interest" description="Disordered" evidence="1">
    <location>
        <begin position="59"/>
        <end position="331"/>
    </location>
</feature>
<feature type="region of interest" description="Disordered" evidence="1">
    <location>
        <begin position="1185"/>
        <end position="1205"/>
    </location>
</feature>
<feature type="compositionally biased region" description="Acidic residues" evidence="1">
    <location>
        <begin position="632"/>
        <end position="643"/>
    </location>
</feature>
<dbReference type="EMBL" id="PQXL01000026">
    <property type="protein sequence ID" value="THV54436.1"/>
    <property type="molecule type" value="Genomic_DNA"/>
</dbReference>
<dbReference type="SUPFAM" id="SSF52113">
    <property type="entry name" value="BRCT domain"/>
    <property type="match status" value="1"/>
</dbReference>
<name>A0A4V4HVS5_9HELO</name>
<feature type="compositionally biased region" description="Acidic residues" evidence="1">
    <location>
        <begin position="116"/>
        <end position="127"/>
    </location>
</feature>
<evidence type="ECO:0000313" key="3">
    <source>
        <dbReference type="EMBL" id="THV54436.1"/>
    </source>
</evidence>
<reference evidence="3 4" key="1">
    <citation type="submission" date="2017-12" db="EMBL/GenBank/DDBJ databases">
        <title>Comparative genomics of Botrytis spp.</title>
        <authorList>
            <person name="Valero-Jimenez C.A."/>
            <person name="Tapia P."/>
            <person name="Veloso J."/>
            <person name="Silva-Moreno E."/>
            <person name="Staats M."/>
            <person name="Valdes J.H."/>
            <person name="Van Kan J.A.L."/>
        </authorList>
    </citation>
    <scope>NUCLEOTIDE SEQUENCE [LARGE SCALE GENOMIC DNA]</scope>
    <source>
        <strain evidence="3 4">MUCL435</strain>
    </source>
</reference>
<evidence type="ECO:0000313" key="4">
    <source>
        <dbReference type="Proteomes" id="UP000308671"/>
    </source>
</evidence>
<dbReference type="PANTHER" id="PTHR14625:SF3">
    <property type="entry name" value="MICROCEPHALIN"/>
    <property type="match status" value="1"/>
</dbReference>
<evidence type="ECO:0000256" key="1">
    <source>
        <dbReference type="SAM" id="MobiDB-lite"/>
    </source>
</evidence>
<feature type="region of interest" description="Disordered" evidence="1">
    <location>
        <begin position="357"/>
        <end position="377"/>
    </location>
</feature>
<dbReference type="InterPro" id="IPR022047">
    <property type="entry name" value="Microcephalin-like"/>
</dbReference>
<dbReference type="InterPro" id="IPR001357">
    <property type="entry name" value="BRCT_dom"/>
</dbReference>
<feature type="region of interest" description="Disordered" evidence="1">
    <location>
        <begin position="605"/>
        <end position="648"/>
    </location>
</feature>
<evidence type="ECO:0000259" key="2">
    <source>
        <dbReference type="PROSITE" id="PS50172"/>
    </source>
</evidence>
<feature type="region of interest" description="Disordered" evidence="1">
    <location>
        <begin position="1266"/>
        <end position="1287"/>
    </location>
</feature>
<feature type="region of interest" description="Disordered" evidence="1">
    <location>
        <begin position="774"/>
        <end position="1025"/>
    </location>
</feature>
<accession>A0A4V4HVS5</accession>
<feature type="compositionally biased region" description="Acidic residues" evidence="1">
    <location>
        <begin position="828"/>
        <end position="863"/>
    </location>
</feature>
<feature type="compositionally biased region" description="Polar residues" evidence="1">
    <location>
        <begin position="968"/>
        <end position="988"/>
    </location>
</feature>
<dbReference type="Pfam" id="PF02178">
    <property type="entry name" value="AT_hook"/>
    <property type="match status" value="2"/>
</dbReference>
<comment type="caution">
    <text evidence="3">The sequence shown here is derived from an EMBL/GenBank/DDBJ whole genome shotgun (WGS) entry which is preliminary data.</text>
</comment>
<gene>
    <name evidence="3" type="ORF">BGAL_0026g00070</name>
</gene>
<dbReference type="InterPro" id="IPR017956">
    <property type="entry name" value="AT_hook_DNA-bd_motif"/>
</dbReference>
<dbReference type="PANTHER" id="PTHR14625">
    <property type="entry name" value="MICROCEPHALIN"/>
    <property type="match status" value="1"/>
</dbReference>
<dbReference type="GO" id="GO:0003677">
    <property type="term" value="F:DNA binding"/>
    <property type="evidence" value="ECO:0007669"/>
    <property type="project" value="InterPro"/>
</dbReference>
<dbReference type="Gene3D" id="3.40.50.10190">
    <property type="entry name" value="BRCT domain"/>
    <property type="match status" value="1"/>
</dbReference>
<sequence length="1325" mass="144523">MAAHEPTYCTYRMTSIHPQLAREEDFNQDERLQSRRKTSIKTKDFSHEVDARPVLAGVEQFTTMDPSPPKRITRARAAAKSTKDTGVKSSKIAPAVSKATKVTAATTSAKRKTRADEEDEDQNDELGEETKPEPKPTRGRPRKANVQAETEVEEAMAPVKATRGRPKKSTIEAPAPPPPKPARGRPRKDASQAEPESIVVEEPAKKTTRTRAPSATLSRAMGPKKRVKFEEPDKENILPSSRAKPKAAETASGLRAKPVRKPVSSATASTRATRARAKPGQDEKVEKPLPLSPKKATQVNAKKEQSSDDELSTTVKTPMKSLMKSPVKPPGSIFDTAKKIDFSKSLAAQNPIEGTKLDFHASSMMSPARRPPQTAEKKLDIPTSFADKPLMEPTQILNASTMTSPARRPPQSSPFKETLKSNAQRFEFGHSMRSPFKPNLFAPEPSTTASPFKASLLQSPARRPKSPTKVDEAGSPIRTNQGASIFDATPKASTFKISKFETPRTLMKSAIRPGPMFPPIPSSALKNSVFNDSPISKETASLPPPVLEFSGRLSSIMPRSADPALSPAVQLPPQTDEPVELVVDDAQKEFDDTMTTEDTNEVVETIEAQSTTPPCSPPRKNIGSSFELREEPIDENSDSEDELAPAAKKQSFAPLANFQVSTNDFASSPATPVRLGNINKTPKMTTIKSAMRSSSRFNQEKIGFTPLAKQLSNWMAASPEKFAEIEDEIADPASPARKVSSNEVFADLNTAAASPTVASPAKSSYFEDEMRIREELNMAESESIPLDALEAETSEPEFEDIELLEEDLDLAEEADELSMLDPEAFEAGNDDENEIAEEHEENDEDEELEIAEEHEENGEDEEHETTIIGNLEEPIPEREPSPSDASQEYGDENEMLIDPTLLAPAPQSPTAPAASASAFTTPKRVLTERTFHTVAKVPLKGAHETPMRPSQAKRSASSSKLPAARPASSLSRNNTVISYSPSNSTPKSQQEEESTENSDSQQFTTPIKSETVTWSTVATPARTPRPDLNTALLKGVVVFVDVHTTEGADASGLFTELLTQMGAKCVKTWSWNPNSDDKSKIGITHIVFKDGGKRTLEKAKQTGGVVSCVGVGWVLDCERENQWLDEASYAVDTTMVPRGGARRRKSMEPRALANLNGTLVPSTVPAKSTYSTLTYPDTTPLTLKSKRRESTQWQKSPISNEEGEVDELGDDNWMLSPVPATPAPETISAYAEEGLWGAETPGAQTPYYFKKDKLVQMTAPGGNKKFVNFDEDESSGSGNSGDGMGFLRKEKDQSVMMRLMAARRKSLQWAPKVGSPLAKRFDGGM</sequence>
<feature type="domain" description="BRCT" evidence="2">
    <location>
        <begin position="1028"/>
        <end position="1131"/>
    </location>
</feature>
<dbReference type="PROSITE" id="PS50172">
    <property type="entry name" value="BRCT"/>
    <property type="match status" value="1"/>
</dbReference>
<protein>
    <recommendedName>
        <fullName evidence="2">BRCT domain-containing protein</fullName>
    </recommendedName>
</protein>
<feature type="compositionally biased region" description="Low complexity" evidence="1">
    <location>
        <begin position="899"/>
        <end position="922"/>
    </location>
</feature>
<dbReference type="InterPro" id="IPR036420">
    <property type="entry name" value="BRCT_dom_sf"/>
</dbReference>
<dbReference type="CDD" id="cd17716">
    <property type="entry name" value="BRCT_microcephalin_rpt1"/>
    <property type="match status" value="1"/>
</dbReference>